<evidence type="ECO:0000313" key="5">
    <source>
        <dbReference type="Proteomes" id="UP000027395"/>
    </source>
</evidence>
<gene>
    <name evidence="4" type="ORF">A19Y_1091</name>
</gene>
<evidence type="ECO:0000256" key="1">
    <source>
        <dbReference type="ARBA" id="ARBA00004613"/>
    </source>
</evidence>
<sequence length="258" mass="26485">MTLTVTNNNGLSLLIGDNTSESITLSPGQLTNFPGGLLALGGNDTVIGSSDSELIFGNEGQDNISADAGNDTLFGGKDNDQLDGGTDNDSILGHLSDDMLRGGDGNDTLLGGKGNDQLFGDAGNDFLSGDRDIDTLTGGQGSDTFALSTGSGLDIITDFENTIDYIQVPADVSISDILIQAAGANTLLVLKSTGEQLVQLNNIQASNITTANLLLPNQSGLQEMPEGPGGIPQSVDPLNPMPGIPPEILSFVSPILII</sequence>
<comment type="subcellular location">
    <subcellularLocation>
        <location evidence="1">Secreted</location>
    </subcellularLocation>
</comment>
<dbReference type="RefSeq" id="WP_052369382.1">
    <property type="nucleotide sequence ID" value="NZ_CM002803.1"/>
</dbReference>
<name>A0A073CE51_PLAA1</name>
<keyword evidence="5" id="KW-1185">Reference proteome</keyword>
<dbReference type="EMBL" id="CM002803">
    <property type="protein sequence ID" value="KEI66197.1"/>
    <property type="molecule type" value="Genomic_DNA"/>
</dbReference>
<dbReference type="PATRIC" id="fig|388467.6.peg.1036"/>
<dbReference type="eggNOG" id="COG2931">
    <property type="taxonomic scope" value="Bacteria"/>
</dbReference>
<dbReference type="Gene3D" id="2.150.10.10">
    <property type="entry name" value="Serralysin-like metalloprotease, C-terminal"/>
    <property type="match status" value="2"/>
</dbReference>
<keyword evidence="2" id="KW-0964">Secreted</keyword>
<dbReference type="InterPro" id="IPR001343">
    <property type="entry name" value="Hemolysn_Ca-bd"/>
</dbReference>
<dbReference type="Proteomes" id="UP000027395">
    <property type="component" value="Chromosome"/>
</dbReference>
<dbReference type="AlphaFoldDB" id="A0A073CE51"/>
<evidence type="ECO:0000313" key="4">
    <source>
        <dbReference type="EMBL" id="KEI66197.1"/>
    </source>
</evidence>
<dbReference type="PANTHER" id="PTHR38340:SF1">
    <property type="entry name" value="S-LAYER PROTEIN"/>
    <property type="match status" value="1"/>
</dbReference>
<protein>
    <recommendedName>
        <fullName evidence="6">Calcium-binding protein</fullName>
    </recommendedName>
</protein>
<feature type="region of interest" description="Disordered" evidence="3">
    <location>
        <begin position="58"/>
        <end position="85"/>
    </location>
</feature>
<reference evidence="4 5" key="1">
    <citation type="journal article" date="2014" name="Appl. Environ. Microbiol.">
        <title>Elucidation of insertion elements encoded on plasmids and in vitro construction of shuttle vectors from the toxic cyanobacterium Planktothrix.</title>
        <authorList>
            <person name="Christiansen G."/>
            <person name="Goesmann A."/>
            <person name="Kurmayer R."/>
        </authorList>
    </citation>
    <scope>NUCLEOTIDE SEQUENCE [LARGE SCALE GENOMIC DNA]</scope>
    <source>
        <strain evidence="4 5">NIVA-CYA 126/8</strain>
    </source>
</reference>
<proteinExistence type="predicted"/>
<dbReference type="InterPro" id="IPR011049">
    <property type="entry name" value="Serralysin-like_metalloprot_C"/>
</dbReference>
<dbReference type="Pfam" id="PF00353">
    <property type="entry name" value="HemolysinCabind"/>
    <property type="match status" value="2"/>
</dbReference>
<dbReference type="PANTHER" id="PTHR38340">
    <property type="entry name" value="S-LAYER PROTEIN"/>
    <property type="match status" value="1"/>
</dbReference>
<evidence type="ECO:0008006" key="6">
    <source>
        <dbReference type="Google" id="ProtNLM"/>
    </source>
</evidence>
<dbReference type="STRING" id="388467.A19Y_1091"/>
<dbReference type="GO" id="GO:0005509">
    <property type="term" value="F:calcium ion binding"/>
    <property type="evidence" value="ECO:0007669"/>
    <property type="project" value="InterPro"/>
</dbReference>
<dbReference type="InterPro" id="IPR050557">
    <property type="entry name" value="RTX_toxin/Mannuronan_C5-epim"/>
</dbReference>
<dbReference type="SUPFAM" id="SSF51120">
    <property type="entry name" value="beta-Roll"/>
    <property type="match status" value="2"/>
</dbReference>
<dbReference type="GO" id="GO:0005576">
    <property type="term" value="C:extracellular region"/>
    <property type="evidence" value="ECO:0007669"/>
    <property type="project" value="UniProtKB-SubCell"/>
</dbReference>
<organism evidence="4 5">
    <name type="scientific">Planktothrix agardhii (strain NIVA-CYA 126/8)</name>
    <dbReference type="NCBI Taxonomy" id="388467"/>
    <lineage>
        <taxon>Bacteria</taxon>
        <taxon>Bacillati</taxon>
        <taxon>Cyanobacteriota</taxon>
        <taxon>Cyanophyceae</taxon>
        <taxon>Oscillatoriophycideae</taxon>
        <taxon>Oscillatoriales</taxon>
        <taxon>Microcoleaceae</taxon>
        <taxon>Planktothrix</taxon>
    </lineage>
</organism>
<dbReference type="PRINTS" id="PR00313">
    <property type="entry name" value="CABNDNGRPT"/>
</dbReference>
<accession>A0A073CE51</accession>
<evidence type="ECO:0000256" key="3">
    <source>
        <dbReference type="SAM" id="MobiDB-lite"/>
    </source>
</evidence>
<evidence type="ECO:0000256" key="2">
    <source>
        <dbReference type="ARBA" id="ARBA00022525"/>
    </source>
</evidence>
<dbReference type="HOGENOM" id="CLU_078771_0_0_3"/>